<evidence type="ECO:0000256" key="1">
    <source>
        <dbReference type="SAM" id="MobiDB-lite"/>
    </source>
</evidence>
<comment type="caution">
    <text evidence="2">The sequence shown here is derived from an EMBL/GenBank/DDBJ whole genome shotgun (WGS) entry which is preliminary data.</text>
</comment>
<evidence type="ECO:0000313" key="3">
    <source>
        <dbReference type="Proteomes" id="UP001234495"/>
    </source>
</evidence>
<dbReference type="InterPro" id="IPR025953">
    <property type="entry name" value="YlbD_coat"/>
</dbReference>
<feature type="region of interest" description="Disordered" evidence="1">
    <location>
        <begin position="105"/>
        <end position="129"/>
    </location>
</feature>
<keyword evidence="3" id="KW-1185">Reference proteome</keyword>
<feature type="compositionally biased region" description="Polar residues" evidence="1">
    <location>
        <begin position="114"/>
        <end position="123"/>
    </location>
</feature>
<organism evidence="2 3">
    <name type="scientific">Metabacillus malikii</name>
    <dbReference type="NCBI Taxonomy" id="1504265"/>
    <lineage>
        <taxon>Bacteria</taxon>
        <taxon>Bacillati</taxon>
        <taxon>Bacillota</taxon>
        <taxon>Bacilli</taxon>
        <taxon>Bacillales</taxon>
        <taxon>Bacillaceae</taxon>
        <taxon>Metabacillus</taxon>
    </lineage>
</organism>
<accession>A0ABT9ZG95</accession>
<reference evidence="2 3" key="1">
    <citation type="submission" date="2023-07" db="EMBL/GenBank/DDBJ databases">
        <title>Genomic Encyclopedia of Type Strains, Phase IV (KMG-IV): sequencing the most valuable type-strain genomes for metagenomic binning, comparative biology and taxonomic classification.</title>
        <authorList>
            <person name="Goeker M."/>
        </authorList>
    </citation>
    <scope>NUCLEOTIDE SEQUENCE [LARGE SCALE GENOMIC DNA]</scope>
    <source>
        <strain evidence="2 3">DSM 29005</strain>
    </source>
</reference>
<dbReference type="Proteomes" id="UP001234495">
    <property type="component" value="Unassembled WGS sequence"/>
</dbReference>
<evidence type="ECO:0000313" key="2">
    <source>
        <dbReference type="EMBL" id="MDQ0231298.1"/>
    </source>
</evidence>
<dbReference type="RefSeq" id="WP_307341982.1">
    <property type="nucleotide sequence ID" value="NZ_JAUSUD010000011.1"/>
</dbReference>
<dbReference type="Pfam" id="PF14071">
    <property type="entry name" value="YlbD_coat"/>
    <property type="match status" value="1"/>
</dbReference>
<protein>
    <submittedName>
        <fullName evidence="2">Uncharacterized protein (UPF0305 family)</fullName>
    </submittedName>
</protein>
<gene>
    <name evidence="2" type="ORF">J2S19_002581</name>
</gene>
<sequence>MSTKKSNSSVDKFKEFVRKHPKLIQEVRKGNKKWQDVYEDWYLLGENDVIWKPYKEEQETETEEQKKDFMTQMVSAIKKMDMNEVNHHITNVSSTLATIQDLFNQFGGTKGPKQHQSGGNHQPFSFRKD</sequence>
<proteinExistence type="predicted"/>
<dbReference type="EMBL" id="JAUSUD010000011">
    <property type="protein sequence ID" value="MDQ0231298.1"/>
    <property type="molecule type" value="Genomic_DNA"/>
</dbReference>
<name>A0ABT9ZG95_9BACI</name>